<dbReference type="GO" id="GO:0008237">
    <property type="term" value="F:metallopeptidase activity"/>
    <property type="evidence" value="ECO:0007669"/>
    <property type="project" value="InterPro"/>
</dbReference>
<keyword evidence="1" id="KW-0732">Signal</keyword>
<keyword evidence="2" id="KW-0677">Repeat</keyword>
<protein>
    <recommendedName>
        <fullName evidence="7">Peptidase M11 gametolysin domain-containing protein</fullName>
    </recommendedName>
</protein>
<organism evidence="5 6">
    <name type="scientific">Candidatus Spechtbacteria bacterium RIFCSPHIGHO2_01_FULL_43_30</name>
    <dbReference type="NCBI Taxonomy" id="1802158"/>
    <lineage>
        <taxon>Bacteria</taxon>
        <taxon>Candidatus Spechtiibacteriota</taxon>
    </lineage>
</organism>
<sequence length="1066" mass="112709">MNIKRILAILSIFSILAISVTAVWVFVFRNSAELPPANTTSIEDTESPDRFVDEVLENKRSKSANIAEAEILTLDLYGLINRYNSEKSEDREETISQIKAVAKERKAHMLLIAELSPDDFLRLEIPRDLRSQLPRDARADIEDWVTKNGTISHFSVHNFEEFGEYISVVALRTSEGSFLLLSSKIGELSLKSFVSNTDVSISGLVLGDRIFVLDPETDIKIMKLPDADSASGFNLQDRRVKDSHTRFDILVNEANAAAQSPNGTWQTAIILVNFVDDTSQPWTVTEIGNIFFNGPNSVKAYYDEVSYGQLSVVGNVFGYYTLPIVSSSSKSAIFNQAISAADADVFFPPYASVVVAFKKSGVAAEATIGQDFFTTNDGIVTVGKIWFIDPSPTVSLPFVAHHEIGHNLGLNHSEGLECGVNVVEANPFFSSPCSVENYRDPFSVMGPSTRGHINALHKERLGWIQVSQIQKVSADGIYVINNIENASVGTLLLKIPESLPVSSGSDFYFLEYRQPIGFDIGFLDPSINYNGVLAHWYTDENPASFTYLLDMTPGSKSGASDFEDSTLEIGIQYTDPSTGISFEPISKTSSEIRVNVVLGSATCVRSNPSVFVSPFNKSGSPGSALSYTATVTNNDSSSCGASTFILDSVNLIGPGWVSNISPASLAVSPGTGGDSIVTITSSASATDGFYGFSIRATNNSDTSFDSGSAIKAQYVVVSGNSSPSVNITNPISGSSFPSGSVVVFTGTASDAEDGNITSNLSWNSSVNGSIGFGGSFSVSALSMGTHAITASVIDSGGSSSGDSINISITGGAGICGDGIINTGEACDDGNTVQLDGCYSDCRLFVAPVSPVSAPESSAVNFTANVRDSYSSGGVSQCEFFVNSVSQGSMGLSQNPCKNCTATKNYTFQGGSPNPSSIVIQCSSTGGGGVSEESNSSISVFPAPPQTSPPISMCISPNTCVSVGSCGTIVTGDSCSTAGQECCMSATLTSGMVKIIDILNNIVDFILNLVMGILILEILWVAFKFMTSGKDPAKVASARSAFIWAIAGLVVVLLAKVFIALVEGVLA</sequence>
<reference evidence="5 6" key="1">
    <citation type="journal article" date="2016" name="Nat. Commun.">
        <title>Thousands of microbial genomes shed light on interconnected biogeochemical processes in an aquifer system.</title>
        <authorList>
            <person name="Anantharaman K."/>
            <person name="Brown C.T."/>
            <person name="Hug L.A."/>
            <person name="Sharon I."/>
            <person name="Castelle C.J."/>
            <person name="Probst A.J."/>
            <person name="Thomas B.C."/>
            <person name="Singh A."/>
            <person name="Wilkins M.J."/>
            <person name="Karaoz U."/>
            <person name="Brodie E.L."/>
            <person name="Williams K.H."/>
            <person name="Hubbard S.S."/>
            <person name="Banfield J.F."/>
        </authorList>
    </citation>
    <scope>NUCLEOTIDE SEQUENCE [LARGE SCALE GENOMIC DNA]</scope>
</reference>
<proteinExistence type="predicted"/>
<dbReference type="Gene3D" id="2.60.40.10">
    <property type="entry name" value="Immunoglobulins"/>
    <property type="match status" value="2"/>
</dbReference>
<dbReference type="InterPro" id="IPR043993">
    <property type="entry name" value="T4SS_pilin"/>
</dbReference>
<dbReference type="Proteomes" id="UP000177932">
    <property type="component" value="Unassembled WGS sequence"/>
</dbReference>
<evidence type="ECO:0000256" key="3">
    <source>
        <dbReference type="ARBA" id="ARBA00023157"/>
    </source>
</evidence>
<dbReference type="PANTHER" id="PTHR41775">
    <property type="entry name" value="SECRETED PROTEIN-RELATED"/>
    <property type="match status" value="1"/>
</dbReference>
<comment type="caution">
    <text evidence="5">The sequence shown here is derived from an EMBL/GenBank/DDBJ whole genome shotgun (WGS) entry which is preliminary data.</text>
</comment>
<keyword evidence="3" id="KW-1015">Disulfide bond</keyword>
<evidence type="ECO:0000256" key="2">
    <source>
        <dbReference type="ARBA" id="ARBA00022737"/>
    </source>
</evidence>
<gene>
    <name evidence="5" type="ORF">A2827_03005</name>
</gene>
<evidence type="ECO:0000313" key="5">
    <source>
        <dbReference type="EMBL" id="OGZ57551.1"/>
    </source>
</evidence>
<dbReference type="NCBIfam" id="TIGR02232">
    <property type="entry name" value="myxo_disulf_rpt"/>
    <property type="match status" value="1"/>
</dbReference>
<dbReference type="Gene3D" id="3.40.390.10">
    <property type="entry name" value="Collagenase (Catalytic Domain)"/>
    <property type="match status" value="1"/>
</dbReference>
<dbReference type="Pfam" id="PF18895">
    <property type="entry name" value="T4SS_pilin"/>
    <property type="match status" value="1"/>
</dbReference>
<dbReference type="AlphaFoldDB" id="A0A1G2H5R4"/>
<keyword evidence="4" id="KW-0472">Membrane</keyword>
<evidence type="ECO:0000256" key="1">
    <source>
        <dbReference type="ARBA" id="ARBA00022729"/>
    </source>
</evidence>
<accession>A0A1G2H5R4</accession>
<dbReference type="InterPro" id="IPR011936">
    <property type="entry name" value="Myxo_disulph_rpt"/>
</dbReference>
<keyword evidence="4" id="KW-0812">Transmembrane</keyword>
<dbReference type="EMBL" id="MHOD01000028">
    <property type="protein sequence ID" value="OGZ57551.1"/>
    <property type="molecule type" value="Genomic_DNA"/>
</dbReference>
<dbReference type="SUPFAM" id="SSF55486">
    <property type="entry name" value="Metalloproteases ('zincins'), catalytic domain"/>
    <property type="match status" value="1"/>
</dbReference>
<feature type="transmembrane region" description="Helical" evidence="4">
    <location>
        <begin position="1004"/>
        <end position="1022"/>
    </location>
</feature>
<evidence type="ECO:0008006" key="7">
    <source>
        <dbReference type="Google" id="ProtNLM"/>
    </source>
</evidence>
<keyword evidence="4" id="KW-1133">Transmembrane helix</keyword>
<dbReference type="Pfam" id="PF13948">
    <property type="entry name" value="DUF4215"/>
    <property type="match status" value="1"/>
</dbReference>
<evidence type="ECO:0000256" key="4">
    <source>
        <dbReference type="SAM" id="Phobius"/>
    </source>
</evidence>
<feature type="transmembrane region" description="Helical" evidence="4">
    <location>
        <begin position="1042"/>
        <end position="1061"/>
    </location>
</feature>
<dbReference type="InterPro" id="IPR024079">
    <property type="entry name" value="MetalloPept_cat_dom_sf"/>
</dbReference>
<evidence type="ECO:0000313" key="6">
    <source>
        <dbReference type="Proteomes" id="UP000177932"/>
    </source>
</evidence>
<dbReference type="STRING" id="1802158.A2827_03005"/>
<name>A0A1G2H5R4_9BACT</name>
<dbReference type="InterPro" id="IPR013783">
    <property type="entry name" value="Ig-like_fold"/>
</dbReference>
<dbReference type="PANTHER" id="PTHR41775:SF1">
    <property type="entry name" value="PEPTIDASE M6-LIKE DOMAIN-CONTAINING PROTEIN"/>
    <property type="match status" value="1"/>
</dbReference>